<evidence type="ECO:0000256" key="3">
    <source>
        <dbReference type="RuleBase" id="RU049442"/>
    </source>
</evidence>
<organism evidence="4 5">
    <name type="scientific">Crocuta crocuta</name>
    <name type="common">Spotted hyena</name>
    <dbReference type="NCBI Taxonomy" id="9678"/>
    <lineage>
        <taxon>Eukaryota</taxon>
        <taxon>Metazoa</taxon>
        <taxon>Chordata</taxon>
        <taxon>Craniata</taxon>
        <taxon>Vertebrata</taxon>
        <taxon>Euteleostomi</taxon>
        <taxon>Mammalia</taxon>
        <taxon>Eutheria</taxon>
        <taxon>Laurasiatheria</taxon>
        <taxon>Carnivora</taxon>
        <taxon>Feliformia</taxon>
        <taxon>Hyaenidae</taxon>
        <taxon>Crocuta</taxon>
    </lineage>
</organism>
<protein>
    <recommendedName>
        <fullName evidence="3">Fibroblast growth factor</fullName>
        <shortName evidence="3">FGF</shortName>
    </recommendedName>
</protein>
<dbReference type="InterPro" id="IPR002209">
    <property type="entry name" value="Fibroblast_GF_fam"/>
</dbReference>
<comment type="similarity">
    <text evidence="1 3">Belongs to the heparin-binding growth factors family.</text>
</comment>
<dbReference type="InterPro" id="IPR008996">
    <property type="entry name" value="IL1/FGF"/>
</dbReference>
<feature type="non-terminal residue" evidence="4">
    <location>
        <position position="119"/>
    </location>
</feature>
<evidence type="ECO:0000313" key="5">
    <source>
        <dbReference type="Proteomes" id="UP000475037"/>
    </source>
</evidence>
<dbReference type="EMBL" id="VOAJ01001461">
    <property type="protein sequence ID" value="KAF0884897.1"/>
    <property type="molecule type" value="Genomic_DNA"/>
</dbReference>
<keyword evidence="2" id="KW-0339">Growth factor</keyword>
<dbReference type="PRINTS" id="PR00263">
    <property type="entry name" value="HBGFFGF"/>
</dbReference>
<dbReference type="GO" id="GO:0008083">
    <property type="term" value="F:growth factor activity"/>
    <property type="evidence" value="ECO:0007669"/>
    <property type="project" value="UniProtKB-KW"/>
</dbReference>
<dbReference type="Gene3D" id="2.80.10.50">
    <property type="match status" value="1"/>
</dbReference>
<keyword evidence="5" id="KW-1185">Reference proteome</keyword>
<evidence type="ECO:0000313" key="4">
    <source>
        <dbReference type="EMBL" id="KAF0884897.1"/>
    </source>
</evidence>
<dbReference type="SUPFAM" id="SSF50353">
    <property type="entry name" value="Cytokine"/>
    <property type="match status" value="1"/>
</dbReference>
<dbReference type="Proteomes" id="UP000475037">
    <property type="component" value="Unassembled WGS sequence"/>
</dbReference>
<dbReference type="SMART" id="SM00442">
    <property type="entry name" value="FGF"/>
    <property type="match status" value="1"/>
</dbReference>
<evidence type="ECO:0000256" key="1">
    <source>
        <dbReference type="ARBA" id="ARBA00007936"/>
    </source>
</evidence>
<accession>A0A6G1BB27</accession>
<comment type="caution">
    <text evidence="4">The sequence shown here is derived from an EMBL/GenBank/DDBJ whole genome shotgun (WGS) entry which is preliminary data.</text>
</comment>
<dbReference type="AlphaFoldDB" id="A0A6G1BB27"/>
<feature type="non-terminal residue" evidence="4">
    <location>
        <position position="1"/>
    </location>
</feature>
<proteinExistence type="inferred from homology"/>
<dbReference type="Pfam" id="PF00167">
    <property type="entry name" value="FGF"/>
    <property type="match status" value="1"/>
</dbReference>
<dbReference type="PANTHER" id="PTHR11486">
    <property type="entry name" value="FIBROBLAST GROWTH FACTOR"/>
    <property type="match status" value="1"/>
</dbReference>
<gene>
    <name evidence="4" type="primary">Fgf14_0</name>
    <name evidence="4" type="ORF">FOF47_R00831</name>
</gene>
<evidence type="ECO:0000256" key="2">
    <source>
        <dbReference type="ARBA" id="ARBA00023030"/>
    </source>
</evidence>
<name>A0A6G1BB27_CROCR</name>
<sequence>MPSSDKERKESEREKRNSVLTHCEAYDNYVCLSDPQLKGIVTRLYCRQGYYLQMHPDGALDGTKDDSTNSTLFNLIPVGLRVVAIQGVKTGLYIAMNGEGYLYPSVSNMPKMLAIHSIF</sequence>
<reference evidence="4 5" key="1">
    <citation type="submission" date="2019-11" db="EMBL/GenBank/DDBJ databases">
        <authorList>
            <person name="Yang C."/>
            <person name="Li F."/>
        </authorList>
    </citation>
    <scope>NUCLEOTIDE SEQUENCE [LARGE SCALE GENOMIC DNA]</scope>
    <source>
        <strain evidence="4">KB4526</strain>
        <tissue evidence="4">Muscle</tissue>
    </source>
</reference>